<dbReference type="Proteomes" id="UP000614424">
    <property type="component" value="Unassembled WGS sequence"/>
</dbReference>
<name>A0A8J6NC20_9BACT</name>
<evidence type="ECO:0000313" key="3">
    <source>
        <dbReference type="Proteomes" id="UP000614424"/>
    </source>
</evidence>
<comment type="caution">
    <text evidence="2">The sequence shown here is derived from an EMBL/GenBank/DDBJ whole genome shotgun (WGS) entry which is preliminary data.</text>
</comment>
<evidence type="ECO:0000313" key="2">
    <source>
        <dbReference type="EMBL" id="MBC8316367.1"/>
    </source>
</evidence>
<accession>A0A8J6NC20</accession>
<organism evidence="2 3">
    <name type="scientific">Candidatus Desulfobia pelagia</name>
    <dbReference type="NCBI Taxonomy" id="2841692"/>
    <lineage>
        <taxon>Bacteria</taxon>
        <taxon>Pseudomonadati</taxon>
        <taxon>Thermodesulfobacteriota</taxon>
        <taxon>Desulfobulbia</taxon>
        <taxon>Desulfobulbales</taxon>
        <taxon>Desulfobulbaceae</taxon>
        <taxon>Candidatus Desulfobia</taxon>
    </lineage>
</organism>
<evidence type="ECO:0008006" key="4">
    <source>
        <dbReference type="Google" id="ProtNLM"/>
    </source>
</evidence>
<gene>
    <name evidence="2" type="ORF">H8E41_00565</name>
</gene>
<dbReference type="EMBL" id="JACNJZ010000027">
    <property type="protein sequence ID" value="MBC8316367.1"/>
    <property type="molecule type" value="Genomic_DNA"/>
</dbReference>
<sequence>MDDKKKENPEVEEELAAYEKLRQRVSKKLVELNEKINTQSINHAMEKAMADLKEVGGHSKDIIYRAGETLKKDIASSVSQIKPKVDEGIGETRQHFNRLHNKGGALWREISNEAEHLKEFSLDKGGAFLLNVSRGLSEWTKSLSDKLDSSLSYKTGEVTHGGEFTCTNCGSEIHLKKPGRIPPCPKCTKTDFRRS</sequence>
<evidence type="ECO:0000256" key="1">
    <source>
        <dbReference type="SAM" id="Coils"/>
    </source>
</evidence>
<protein>
    <recommendedName>
        <fullName evidence="4">Zinc ribbon-containing protein</fullName>
    </recommendedName>
</protein>
<feature type="coiled-coil region" evidence="1">
    <location>
        <begin position="1"/>
        <end position="35"/>
    </location>
</feature>
<proteinExistence type="predicted"/>
<dbReference type="AlphaFoldDB" id="A0A8J6NC20"/>
<dbReference type="InterPro" id="IPR009912">
    <property type="entry name" value="DUF1451"/>
</dbReference>
<dbReference type="Pfam" id="PF07295">
    <property type="entry name" value="DUF1451"/>
    <property type="match status" value="1"/>
</dbReference>
<keyword evidence="1" id="KW-0175">Coiled coil</keyword>
<reference evidence="2 3" key="1">
    <citation type="submission" date="2020-08" db="EMBL/GenBank/DDBJ databases">
        <title>Bridging the membrane lipid divide: bacteria of the FCB group superphylum have the potential to synthesize archaeal ether lipids.</title>
        <authorList>
            <person name="Villanueva L."/>
            <person name="Von Meijenfeldt F.A.B."/>
            <person name="Westbye A.B."/>
            <person name="Yadav S."/>
            <person name="Hopmans E.C."/>
            <person name="Dutilh B.E."/>
            <person name="Sinninghe Damste J.S."/>
        </authorList>
    </citation>
    <scope>NUCLEOTIDE SEQUENCE [LARGE SCALE GENOMIC DNA]</scope>
    <source>
        <strain evidence="2">NIOZ-UU47</strain>
    </source>
</reference>